<sequence length="167" mass="18617">MTINSENLAGRRSDFMQFILDAQFLVEIARSGGYLSDNVINVSTNIISRLEESFISAGLSPLRDMNDGEWPANAATRALKKLQELHEKENATTSTQDSLPYVSSDIQFEDEGIESVNNPVIVNAQDSDSNTQASITEGTPIEENVDLEERHTVYCNRELYGEVEEKI</sequence>
<keyword evidence="3" id="KW-1185">Reference proteome</keyword>
<evidence type="ECO:0000313" key="2">
    <source>
        <dbReference type="EMBL" id="KAK6141502.1"/>
    </source>
</evidence>
<dbReference type="InterPro" id="IPR033961">
    <property type="entry name" value="Exo84"/>
</dbReference>
<name>A0ABR0W2H0_REHGL</name>
<dbReference type="EMBL" id="JABTTQ020000139">
    <property type="protein sequence ID" value="KAK6141502.1"/>
    <property type="molecule type" value="Genomic_DNA"/>
</dbReference>
<dbReference type="PANTHER" id="PTHR21426">
    <property type="entry name" value="EXOCYST COMPLEX COMPONENT 8"/>
    <property type="match status" value="1"/>
</dbReference>
<dbReference type="PANTHER" id="PTHR21426:SF13">
    <property type="entry name" value="OS08G0566700 PROTEIN"/>
    <property type="match status" value="1"/>
</dbReference>
<protein>
    <submittedName>
        <fullName evidence="2">Uncharacterized protein</fullName>
    </submittedName>
</protein>
<gene>
    <name evidence="2" type="ORF">DH2020_024747</name>
</gene>
<keyword evidence="1" id="KW-0813">Transport</keyword>
<accession>A0ABR0W2H0</accession>
<evidence type="ECO:0000313" key="3">
    <source>
        <dbReference type="Proteomes" id="UP001318860"/>
    </source>
</evidence>
<organism evidence="2 3">
    <name type="scientific">Rehmannia glutinosa</name>
    <name type="common">Chinese foxglove</name>
    <dbReference type="NCBI Taxonomy" id="99300"/>
    <lineage>
        <taxon>Eukaryota</taxon>
        <taxon>Viridiplantae</taxon>
        <taxon>Streptophyta</taxon>
        <taxon>Embryophyta</taxon>
        <taxon>Tracheophyta</taxon>
        <taxon>Spermatophyta</taxon>
        <taxon>Magnoliopsida</taxon>
        <taxon>eudicotyledons</taxon>
        <taxon>Gunneridae</taxon>
        <taxon>Pentapetalae</taxon>
        <taxon>asterids</taxon>
        <taxon>lamiids</taxon>
        <taxon>Lamiales</taxon>
        <taxon>Orobanchaceae</taxon>
        <taxon>Rehmannieae</taxon>
        <taxon>Rehmannia</taxon>
    </lineage>
</organism>
<proteinExistence type="predicted"/>
<comment type="caution">
    <text evidence="2">The sequence shown here is derived from an EMBL/GenBank/DDBJ whole genome shotgun (WGS) entry which is preliminary data.</text>
</comment>
<reference evidence="2 3" key="1">
    <citation type="journal article" date="2021" name="Comput. Struct. Biotechnol. J.">
        <title>De novo genome assembly of the potent medicinal plant Rehmannia glutinosa using nanopore technology.</title>
        <authorList>
            <person name="Ma L."/>
            <person name="Dong C."/>
            <person name="Song C."/>
            <person name="Wang X."/>
            <person name="Zheng X."/>
            <person name="Niu Y."/>
            <person name="Chen S."/>
            <person name="Feng W."/>
        </authorList>
    </citation>
    <scope>NUCLEOTIDE SEQUENCE [LARGE SCALE GENOMIC DNA]</scope>
    <source>
        <strain evidence="2">DH-2019</strain>
    </source>
</reference>
<dbReference type="Proteomes" id="UP001318860">
    <property type="component" value="Unassembled WGS sequence"/>
</dbReference>
<evidence type="ECO:0000256" key="1">
    <source>
        <dbReference type="ARBA" id="ARBA00022448"/>
    </source>
</evidence>